<organism evidence="1 2">
    <name type="scientific">Thermosporothrix hazakensis</name>
    <dbReference type="NCBI Taxonomy" id="644383"/>
    <lineage>
        <taxon>Bacteria</taxon>
        <taxon>Bacillati</taxon>
        <taxon>Chloroflexota</taxon>
        <taxon>Ktedonobacteria</taxon>
        <taxon>Ktedonobacterales</taxon>
        <taxon>Thermosporotrichaceae</taxon>
        <taxon>Thermosporothrix</taxon>
    </lineage>
</organism>
<gene>
    <name evidence="1" type="ORF">EI42_02484</name>
</gene>
<dbReference type="Pfam" id="PF13591">
    <property type="entry name" value="MerR_2"/>
    <property type="match status" value="1"/>
</dbReference>
<dbReference type="AlphaFoldDB" id="A0A326U6S9"/>
<evidence type="ECO:0000313" key="2">
    <source>
        <dbReference type="Proteomes" id="UP000248806"/>
    </source>
</evidence>
<name>A0A326U6S9_THEHA</name>
<proteinExistence type="predicted"/>
<protein>
    <submittedName>
        <fullName evidence="1">MerR family transcriptional regulator/heat shock protein HspR</fullName>
    </submittedName>
</protein>
<comment type="caution">
    <text evidence="1">The sequence shown here is derived from an EMBL/GenBank/DDBJ whole genome shotgun (WGS) entry which is preliminary data.</text>
</comment>
<dbReference type="RefSeq" id="WP_211326138.1">
    <property type="nucleotide sequence ID" value="NZ_BIFX01000001.1"/>
</dbReference>
<sequence>MSDTRTHRIMLYNSSQTRFYSEEETIQISRLDPQLIRSLCEDGFIGCHDIVEEQARFNTEDLTLLRRVRRLYNDLGVNLEGIEIILHLRNQLEALQNELEHYQRRER</sequence>
<keyword evidence="1" id="KW-0346">Stress response</keyword>
<accession>A0A326U6S9</accession>
<dbReference type="Proteomes" id="UP000248806">
    <property type="component" value="Unassembled WGS sequence"/>
</dbReference>
<dbReference type="EMBL" id="QKUF01000007">
    <property type="protein sequence ID" value="PZW30513.1"/>
    <property type="molecule type" value="Genomic_DNA"/>
</dbReference>
<dbReference type="Gene3D" id="1.10.1660.10">
    <property type="match status" value="1"/>
</dbReference>
<evidence type="ECO:0000313" key="1">
    <source>
        <dbReference type="EMBL" id="PZW30513.1"/>
    </source>
</evidence>
<keyword evidence="2" id="KW-1185">Reference proteome</keyword>
<reference evidence="1 2" key="1">
    <citation type="submission" date="2018-06" db="EMBL/GenBank/DDBJ databases">
        <title>Genomic Encyclopedia of Archaeal and Bacterial Type Strains, Phase II (KMG-II): from individual species to whole genera.</title>
        <authorList>
            <person name="Goeker M."/>
        </authorList>
    </citation>
    <scope>NUCLEOTIDE SEQUENCE [LARGE SCALE GENOMIC DNA]</scope>
    <source>
        <strain evidence="1 2">ATCC BAA-1881</strain>
    </source>
</reference>